<proteinExistence type="predicted"/>
<dbReference type="AlphaFoldDB" id="A0A8D8X6L9"/>
<name>A0A8D8X6L9_9HEMI</name>
<organism evidence="1">
    <name type="scientific">Cacopsylla melanoneura</name>
    <dbReference type="NCBI Taxonomy" id="428564"/>
    <lineage>
        <taxon>Eukaryota</taxon>
        <taxon>Metazoa</taxon>
        <taxon>Ecdysozoa</taxon>
        <taxon>Arthropoda</taxon>
        <taxon>Hexapoda</taxon>
        <taxon>Insecta</taxon>
        <taxon>Pterygota</taxon>
        <taxon>Neoptera</taxon>
        <taxon>Paraneoptera</taxon>
        <taxon>Hemiptera</taxon>
        <taxon>Sternorrhyncha</taxon>
        <taxon>Psylloidea</taxon>
        <taxon>Psyllidae</taxon>
        <taxon>Psyllinae</taxon>
        <taxon>Cacopsylla</taxon>
    </lineage>
</organism>
<accession>A0A8D8X6L9</accession>
<sequence>MKSMCFYCFLNVNETGSFHSFFIMTLKGMEFDLTSKTQKPQLCVNIPPSFSGHFLCVENSPIQTSFFHSVHFITLFYLIHIRTLLSDSKQMAVFFSELSLIPMDFFPLNPMEPLFFTCNNSFHL</sequence>
<evidence type="ECO:0000313" key="1">
    <source>
        <dbReference type="EMBL" id="CAG6683749.1"/>
    </source>
</evidence>
<dbReference type="EMBL" id="HBUF01264383">
    <property type="protein sequence ID" value="CAG6683749.1"/>
    <property type="molecule type" value="Transcribed_RNA"/>
</dbReference>
<protein>
    <submittedName>
        <fullName evidence="1">Uncharacterized protein</fullName>
    </submittedName>
</protein>
<reference evidence="1" key="1">
    <citation type="submission" date="2021-05" db="EMBL/GenBank/DDBJ databases">
        <authorList>
            <person name="Alioto T."/>
            <person name="Alioto T."/>
            <person name="Gomez Garrido J."/>
        </authorList>
    </citation>
    <scope>NUCLEOTIDE SEQUENCE</scope>
</reference>